<keyword evidence="5" id="KW-0472">Membrane</keyword>
<evidence type="ECO:0000256" key="2">
    <source>
        <dbReference type="ARBA" id="ARBA00023015"/>
    </source>
</evidence>
<dbReference type="Gene3D" id="1.10.10.60">
    <property type="entry name" value="Homeodomain-like"/>
    <property type="match status" value="1"/>
</dbReference>
<protein>
    <submittedName>
        <fullName evidence="7">Helix-turn-helix domain-containing protein</fullName>
    </submittedName>
</protein>
<sequence length="962" mass="108981">MLSLACLANGNILTERYNQSFINLDNGLPHNNVSWLFTDSNGFLWIATYGGGLVRYDGFNMMTPALGLKSLSCKSVAEDRFKRLWVAFDEGTNVINLNTMLPIVPKTASGDISELLSQPGVKTYCDALGRIWLITTKHVNLITFDENGQVSHMGTYRYTDNTPEISVCDIEGNGNVWIGIDRGLYRMVEKNGQLIREEISPLLKPLYGLYITDMLKRGNVIWFSTNHGLYRYDPYLHKLEQIPTQNLSHEFLSRLALMPDNTLLVGSLCGVNIYDDKTESFTAWTQASNPPLKNDFVHNLWVDKGLIYIGTEAGGVIRLVPRQLLLQNSIHTADPGSLSPNPVNAMYAAPDGTLWVGTVEGGLNRRLKGERNFIHYTKDNSALPHNSVSTLAADGYGRLWIGTWGGGLCWIDMKNPQTIIRLELPPEQARLMNFIGAMAYDHINNGMWIGSNDGVFFYSFKTNQLTEPFEGCLLERGCIGSIITRDGYLWMGCMQGVVIVDLRSGKNGKFKNRAIRHLLSDPQSKIVDKISSFCETEDGTLWLGSNGYGLYKRVVDDEGKERFEVLTQENGLVYNGVKGIVEDTNGRLWITTQNGLSVYDTKLQAFTNYSQYDGLISPHFYWNSAIKDAAGTIYLGSEAGLIEMIANNTETHYHGHLTFTKLMVDNQEAIAQSEYLKEDISVAKTIFLKEGHRSFSIDFSALDFGYEMQGVYSYRLKGFDDNWEVLKPGQHSVRYSALPAGNYTFEVKYKSVQTAGEGDTISIDVIVKPYFWRSWWFRLLLSILFVATLIYIYNRWMAIVKRREAEQLYNPIRKVLEESEDPRQLQTRIQNILDNQERYKKSVTKSVEADREEVMKSTKPFMERVMEIMENHYMDSEFGVQEFCDALGMSRSVASKHLNAEAGLPVGQFIRNYRLNMAKEMLSSKSGNRNITEIAYAVGFNDPKYFTRCFTKLFGTNPSSWS</sequence>
<dbReference type="Proteomes" id="UP000763088">
    <property type="component" value="Unassembled WGS sequence"/>
</dbReference>
<evidence type="ECO:0000256" key="1">
    <source>
        <dbReference type="ARBA" id="ARBA00022553"/>
    </source>
</evidence>
<evidence type="ECO:0000256" key="5">
    <source>
        <dbReference type="SAM" id="Phobius"/>
    </source>
</evidence>
<keyword evidence="2" id="KW-0805">Transcription regulation</keyword>
<keyword evidence="4" id="KW-0804">Transcription</keyword>
<dbReference type="Gene3D" id="2.130.10.10">
    <property type="entry name" value="YVTN repeat-like/Quinoprotein amine dehydrogenase"/>
    <property type="match status" value="2"/>
</dbReference>
<gene>
    <name evidence="7" type="ORF">E7102_03485</name>
</gene>
<dbReference type="SMART" id="SM00342">
    <property type="entry name" value="HTH_ARAC"/>
    <property type="match status" value="1"/>
</dbReference>
<dbReference type="Gene3D" id="2.60.40.10">
    <property type="entry name" value="Immunoglobulins"/>
    <property type="match status" value="1"/>
</dbReference>
<evidence type="ECO:0000313" key="8">
    <source>
        <dbReference type="Proteomes" id="UP000763088"/>
    </source>
</evidence>
<dbReference type="PRINTS" id="PR00032">
    <property type="entry name" value="HTHARAC"/>
</dbReference>
<dbReference type="GO" id="GO:0043565">
    <property type="term" value="F:sequence-specific DNA binding"/>
    <property type="evidence" value="ECO:0007669"/>
    <property type="project" value="InterPro"/>
</dbReference>
<dbReference type="InterPro" id="IPR011123">
    <property type="entry name" value="Y_Y_Y"/>
</dbReference>
<dbReference type="InterPro" id="IPR018062">
    <property type="entry name" value="HTH_AraC-typ_CS"/>
</dbReference>
<organism evidence="7 8">
    <name type="scientific">Xylanibacter ruminicola</name>
    <name type="common">Prevotella ruminicola</name>
    <dbReference type="NCBI Taxonomy" id="839"/>
    <lineage>
        <taxon>Bacteria</taxon>
        <taxon>Pseudomonadati</taxon>
        <taxon>Bacteroidota</taxon>
        <taxon>Bacteroidia</taxon>
        <taxon>Bacteroidales</taxon>
        <taxon>Prevotellaceae</taxon>
        <taxon>Xylanibacter</taxon>
    </lineage>
</organism>
<keyword evidence="5" id="KW-1133">Transmembrane helix</keyword>
<keyword evidence="3" id="KW-0238">DNA-binding</keyword>
<dbReference type="PROSITE" id="PS00041">
    <property type="entry name" value="HTH_ARAC_FAMILY_1"/>
    <property type="match status" value="1"/>
</dbReference>
<evidence type="ECO:0000313" key="7">
    <source>
        <dbReference type="EMBL" id="MBE6265524.1"/>
    </source>
</evidence>
<evidence type="ECO:0000256" key="4">
    <source>
        <dbReference type="ARBA" id="ARBA00023163"/>
    </source>
</evidence>
<dbReference type="Pfam" id="PF12833">
    <property type="entry name" value="HTH_18"/>
    <property type="match status" value="1"/>
</dbReference>
<dbReference type="EMBL" id="SUYD01000003">
    <property type="protein sequence ID" value="MBE6265524.1"/>
    <property type="molecule type" value="Genomic_DNA"/>
</dbReference>
<keyword evidence="5" id="KW-0812">Transmembrane</keyword>
<accession>A0A928BRQ9</accession>
<dbReference type="InterPro" id="IPR013783">
    <property type="entry name" value="Ig-like_fold"/>
</dbReference>
<dbReference type="Pfam" id="PF07495">
    <property type="entry name" value="Y_Y_Y"/>
    <property type="match status" value="1"/>
</dbReference>
<dbReference type="Pfam" id="PF07494">
    <property type="entry name" value="Reg_prop"/>
    <property type="match status" value="5"/>
</dbReference>
<dbReference type="InterPro" id="IPR011110">
    <property type="entry name" value="Reg_prop"/>
</dbReference>
<dbReference type="InterPro" id="IPR020449">
    <property type="entry name" value="Tscrpt_reg_AraC-type_HTH"/>
</dbReference>
<feature type="transmembrane region" description="Helical" evidence="5">
    <location>
        <begin position="775"/>
        <end position="793"/>
    </location>
</feature>
<dbReference type="PANTHER" id="PTHR43547:SF2">
    <property type="entry name" value="HYBRID SIGNAL TRANSDUCTION HISTIDINE KINASE C"/>
    <property type="match status" value="1"/>
</dbReference>
<comment type="caution">
    <text evidence="7">The sequence shown here is derived from an EMBL/GenBank/DDBJ whole genome shotgun (WGS) entry which is preliminary data.</text>
</comment>
<evidence type="ECO:0000256" key="3">
    <source>
        <dbReference type="ARBA" id="ARBA00023125"/>
    </source>
</evidence>
<name>A0A928BRQ9_XYLRU</name>
<proteinExistence type="predicted"/>
<keyword evidence="1" id="KW-0597">Phosphoprotein</keyword>
<dbReference type="SUPFAM" id="SSF63829">
    <property type="entry name" value="Calcium-dependent phosphotriesterase"/>
    <property type="match status" value="3"/>
</dbReference>
<dbReference type="GO" id="GO:0003700">
    <property type="term" value="F:DNA-binding transcription factor activity"/>
    <property type="evidence" value="ECO:0007669"/>
    <property type="project" value="InterPro"/>
</dbReference>
<evidence type="ECO:0000259" key="6">
    <source>
        <dbReference type="PROSITE" id="PS01124"/>
    </source>
</evidence>
<dbReference type="AlphaFoldDB" id="A0A928BRQ9"/>
<dbReference type="PANTHER" id="PTHR43547">
    <property type="entry name" value="TWO-COMPONENT HISTIDINE KINASE"/>
    <property type="match status" value="1"/>
</dbReference>
<dbReference type="InterPro" id="IPR015943">
    <property type="entry name" value="WD40/YVTN_repeat-like_dom_sf"/>
</dbReference>
<dbReference type="SUPFAM" id="SSF46689">
    <property type="entry name" value="Homeodomain-like"/>
    <property type="match status" value="1"/>
</dbReference>
<reference evidence="7" key="1">
    <citation type="submission" date="2019-04" db="EMBL/GenBank/DDBJ databases">
        <title>Evolution of Biomass-Degrading Anaerobic Consortia Revealed by Metagenomics.</title>
        <authorList>
            <person name="Peng X."/>
        </authorList>
    </citation>
    <scope>NUCLEOTIDE SEQUENCE</scope>
    <source>
        <strain evidence="7">SIG141</strain>
    </source>
</reference>
<dbReference type="InterPro" id="IPR009057">
    <property type="entry name" value="Homeodomain-like_sf"/>
</dbReference>
<dbReference type="GO" id="GO:0000155">
    <property type="term" value="F:phosphorelay sensor kinase activity"/>
    <property type="evidence" value="ECO:0007669"/>
    <property type="project" value="TreeGrafter"/>
</dbReference>
<dbReference type="PROSITE" id="PS01124">
    <property type="entry name" value="HTH_ARAC_FAMILY_2"/>
    <property type="match status" value="1"/>
</dbReference>
<feature type="domain" description="HTH araC/xylS-type" evidence="6">
    <location>
        <begin position="863"/>
        <end position="962"/>
    </location>
</feature>
<dbReference type="InterPro" id="IPR018060">
    <property type="entry name" value="HTH_AraC"/>
</dbReference>